<sequence length="24" mass="2870">MPKSPQNWLFPNRFILGLIRDMPV</sequence>
<dbReference type="AlphaFoldDB" id="A0A0B0N612"/>
<protein>
    <submittedName>
        <fullName evidence="1">Uncharacterized protein</fullName>
    </submittedName>
</protein>
<reference evidence="2" key="1">
    <citation type="submission" date="2014-09" db="EMBL/GenBank/DDBJ databases">
        <authorList>
            <person name="Mudge J."/>
            <person name="Ramaraj T."/>
            <person name="Lindquist I.E."/>
            <person name="Bharti A.K."/>
            <person name="Sundararajan A."/>
            <person name="Cameron C.T."/>
            <person name="Woodward J.E."/>
            <person name="May G.D."/>
            <person name="Brubaker C."/>
            <person name="Broadhvest J."/>
            <person name="Wilkins T.A."/>
        </authorList>
    </citation>
    <scope>NUCLEOTIDE SEQUENCE</scope>
    <source>
        <strain evidence="2">cv. AKA8401</strain>
    </source>
</reference>
<organism evidence="1 2">
    <name type="scientific">Gossypium arboreum</name>
    <name type="common">Tree cotton</name>
    <name type="synonym">Gossypium nanking</name>
    <dbReference type="NCBI Taxonomy" id="29729"/>
    <lineage>
        <taxon>Eukaryota</taxon>
        <taxon>Viridiplantae</taxon>
        <taxon>Streptophyta</taxon>
        <taxon>Embryophyta</taxon>
        <taxon>Tracheophyta</taxon>
        <taxon>Spermatophyta</taxon>
        <taxon>Magnoliopsida</taxon>
        <taxon>eudicotyledons</taxon>
        <taxon>Gunneridae</taxon>
        <taxon>Pentapetalae</taxon>
        <taxon>rosids</taxon>
        <taxon>malvids</taxon>
        <taxon>Malvales</taxon>
        <taxon>Malvaceae</taxon>
        <taxon>Malvoideae</taxon>
        <taxon>Gossypium</taxon>
    </lineage>
</organism>
<name>A0A0B0N612_GOSAR</name>
<proteinExistence type="predicted"/>
<evidence type="ECO:0000313" key="1">
    <source>
        <dbReference type="EMBL" id="KHG08127.1"/>
    </source>
</evidence>
<dbReference type="EMBL" id="JRRC01489491">
    <property type="protein sequence ID" value="KHG08127.1"/>
    <property type="molecule type" value="Genomic_DNA"/>
</dbReference>
<keyword evidence="2" id="KW-1185">Reference proteome</keyword>
<dbReference type="Proteomes" id="UP000032142">
    <property type="component" value="Unassembled WGS sequence"/>
</dbReference>
<gene>
    <name evidence="1" type="ORF">F383_34820</name>
</gene>
<accession>A0A0B0N612</accession>
<evidence type="ECO:0000313" key="2">
    <source>
        <dbReference type="Proteomes" id="UP000032142"/>
    </source>
</evidence>
<comment type="caution">
    <text evidence="1">The sequence shown here is derived from an EMBL/GenBank/DDBJ whole genome shotgun (WGS) entry which is preliminary data.</text>
</comment>